<feature type="compositionally biased region" description="Low complexity" evidence="3">
    <location>
        <begin position="90"/>
        <end position="99"/>
    </location>
</feature>
<evidence type="ECO:0000259" key="4">
    <source>
        <dbReference type="PROSITE" id="PS51186"/>
    </source>
</evidence>
<dbReference type="CDD" id="cd04301">
    <property type="entry name" value="NAT_SF"/>
    <property type="match status" value="1"/>
</dbReference>
<protein>
    <recommendedName>
        <fullName evidence="4">N-acetyltransferase domain-containing protein</fullName>
    </recommendedName>
</protein>
<dbReference type="SUPFAM" id="SSF55729">
    <property type="entry name" value="Acyl-CoA N-acyltransferases (Nat)"/>
    <property type="match status" value="1"/>
</dbReference>
<feature type="compositionally biased region" description="Basic residues" evidence="3">
    <location>
        <begin position="113"/>
        <end position="122"/>
    </location>
</feature>
<dbReference type="GO" id="GO:0005737">
    <property type="term" value="C:cytoplasm"/>
    <property type="evidence" value="ECO:0007669"/>
    <property type="project" value="TreeGrafter"/>
</dbReference>
<dbReference type="Pfam" id="PF13508">
    <property type="entry name" value="Acetyltransf_7"/>
    <property type="match status" value="1"/>
</dbReference>
<keyword evidence="6" id="KW-1185">Reference proteome</keyword>
<feature type="domain" description="N-acetyltransferase" evidence="4">
    <location>
        <begin position="181"/>
        <end position="261"/>
    </location>
</feature>
<dbReference type="PROSITE" id="PS51186">
    <property type="entry name" value="GNAT"/>
    <property type="match status" value="1"/>
</dbReference>
<evidence type="ECO:0000313" key="5">
    <source>
        <dbReference type="EMBL" id="KAG2486745.1"/>
    </source>
</evidence>
<dbReference type="InterPro" id="IPR016181">
    <property type="entry name" value="Acyl_CoA_acyltransferase"/>
</dbReference>
<evidence type="ECO:0000256" key="1">
    <source>
        <dbReference type="ARBA" id="ARBA00022679"/>
    </source>
</evidence>
<dbReference type="PANTHER" id="PTHR43626">
    <property type="entry name" value="ACYL-COA N-ACYLTRANSFERASE"/>
    <property type="match status" value="1"/>
</dbReference>
<dbReference type="EMBL" id="JAEHOE010000108">
    <property type="protein sequence ID" value="KAG2486745.1"/>
    <property type="molecule type" value="Genomic_DNA"/>
</dbReference>
<reference evidence="5" key="1">
    <citation type="journal article" date="2020" name="bioRxiv">
        <title>Comparative genomics of Chlamydomonas.</title>
        <authorList>
            <person name="Craig R.J."/>
            <person name="Hasan A.R."/>
            <person name="Ness R.W."/>
            <person name="Keightley P.D."/>
        </authorList>
    </citation>
    <scope>NUCLEOTIDE SEQUENCE</scope>
    <source>
        <strain evidence="5">CCAP 11/70</strain>
    </source>
</reference>
<dbReference type="InterPro" id="IPR000182">
    <property type="entry name" value="GNAT_dom"/>
</dbReference>
<accession>A0A836BS10</accession>
<sequence length="261" mass="25763">MELVALDMSREDFRNADEVVWAYDYVPYDQHGGGTAAGSTTAGSTAAGAGSAGEPAGGAAAGRGVGEMRLVGFASADTGPLPTAAGAGGSSSSSGSSSSKGTRPGAPSNNTRAKGKASRRGRSLVAPAAAAAAAMPVASTPAAPPQALAQANQTTASTTAFPASALRASSLPGPGPTCNPTPVPTPTATVWFVAVHPSLRRTGLGRALLQRLAGGLAARGYGRVTLRATSKAAAFYDRLGLERSPQAPLFKGLPGQAQPLP</sequence>
<dbReference type="PANTHER" id="PTHR43626:SF4">
    <property type="entry name" value="GCN5-RELATED N-ACETYLTRANSFERASE 2, CHLOROPLASTIC"/>
    <property type="match status" value="1"/>
</dbReference>
<feature type="compositionally biased region" description="Low complexity" evidence="3">
    <location>
        <begin position="37"/>
        <end position="54"/>
    </location>
</feature>
<dbReference type="GO" id="GO:0008080">
    <property type="term" value="F:N-acetyltransferase activity"/>
    <property type="evidence" value="ECO:0007669"/>
    <property type="project" value="InterPro"/>
</dbReference>
<dbReference type="Proteomes" id="UP000612055">
    <property type="component" value="Unassembled WGS sequence"/>
</dbReference>
<keyword evidence="1" id="KW-0808">Transferase</keyword>
<comment type="caution">
    <text evidence="5">The sequence shown here is derived from an EMBL/GenBank/DDBJ whole genome shotgun (WGS) entry which is preliminary data.</text>
</comment>
<proteinExistence type="predicted"/>
<evidence type="ECO:0000313" key="6">
    <source>
        <dbReference type="Proteomes" id="UP000612055"/>
    </source>
</evidence>
<evidence type="ECO:0000256" key="3">
    <source>
        <dbReference type="SAM" id="MobiDB-lite"/>
    </source>
</evidence>
<keyword evidence="2" id="KW-0012">Acyltransferase</keyword>
<dbReference type="AlphaFoldDB" id="A0A836BS10"/>
<gene>
    <name evidence="5" type="ORF">HYH03_014670</name>
</gene>
<dbReference type="Gene3D" id="3.40.630.30">
    <property type="match status" value="1"/>
</dbReference>
<name>A0A836BS10_9CHLO</name>
<feature type="region of interest" description="Disordered" evidence="3">
    <location>
        <begin position="81"/>
        <end position="127"/>
    </location>
</feature>
<feature type="region of interest" description="Disordered" evidence="3">
    <location>
        <begin position="34"/>
        <end position="60"/>
    </location>
</feature>
<organism evidence="5 6">
    <name type="scientific">Edaphochlamys debaryana</name>
    <dbReference type="NCBI Taxonomy" id="47281"/>
    <lineage>
        <taxon>Eukaryota</taxon>
        <taxon>Viridiplantae</taxon>
        <taxon>Chlorophyta</taxon>
        <taxon>core chlorophytes</taxon>
        <taxon>Chlorophyceae</taxon>
        <taxon>CS clade</taxon>
        <taxon>Chlamydomonadales</taxon>
        <taxon>Chlamydomonadales incertae sedis</taxon>
        <taxon>Edaphochlamys</taxon>
    </lineage>
</organism>
<evidence type="ECO:0000256" key="2">
    <source>
        <dbReference type="ARBA" id="ARBA00023315"/>
    </source>
</evidence>
<dbReference type="InterPro" id="IPR045039">
    <property type="entry name" value="NSI-like"/>
</dbReference>